<dbReference type="EMBL" id="QUQO01000001">
    <property type="protein sequence ID" value="RFB04207.1"/>
    <property type="molecule type" value="Genomic_DNA"/>
</dbReference>
<dbReference type="AlphaFoldDB" id="A0A371RFJ0"/>
<comment type="caution">
    <text evidence="3">The sequence shown here is derived from an EMBL/GenBank/DDBJ whole genome shotgun (WGS) entry which is preliminary data.</text>
</comment>
<dbReference type="InterPro" id="IPR001763">
    <property type="entry name" value="Rhodanese-like_dom"/>
</dbReference>
<feature type="chain" id="PRO_5016910915" description="Rhodanese domain-containing protein" evidence="1">
    <location>
        <begin position="19"/>
        <end position="183"/>
    </location>
</feature>
<feature type="domain" description="Rhodanese" evidence="2">
    <location>
        <begin position="102"/>
        <end position="177"/>
    </location>
</feature>
<dbReference type="OrthoDB" id="270335at2"/>
<keyword evidence="4" id="KW-1185">Reference proteome</keyword>
<dbReference type="InterPro" id="IPR005939">
    <property type="entry name" value="BLH_phosphatase-like"/>
</dbReference>
<gene>
    <name evidence="3" type="ORF">DX908_02260</name>
</gene>
<evidence type="ECO:0000313" key="4">
    <source>
        <dbReference type="Proteomes" id="UP000264589"/>
    </source>
</evidence>
<dbReference type="Gene3D" id="3.90.190.10">
    <property type="entry name" value="Protein tyrosine phosphatase superfamily"/>
    <property type="match status" value="1"/>
</dbReference>
<dbReference type="InterPro" id="IPR029021">
    <property type="entry name" value="Prot-tyrosine_phosphatase-like"/>
</dbReference>
<dbReference type="Pfam" id="PF04273">
    <property type="entry name" value="BLH_phosphatase"/>
    <property type="match status" value="1"/>
</dbReference>
<feature type="signal peptide" evidence="1">
    <location>
        <begin position="1"/>
        <end position="18"/>
    </location>
</feature>
<name>A0A371RFJ0_9PROT</name>
<evidence type="ECO:0000256" key="1">
    <source>
        <dbReference type="SAM" id="SignalP"/>
    </source>
</evidence>
<dbReference type="GO" id="GO:0016787">
    <property type="term" value="F:hydrolase activity"/>
    <property type="evidence" value="ECO:0007669"/>
    <property type="project" value="InterPro"/>
</dbReference>
<evidence type="ECO:0000259" key="2">
    <source>
        <dbReference type="PROSITE" id="PS50206"/>
    </source>
</evidence>
<proteinExistence type="predicted"/>
<accession>A0A371RFJ0</accession>
<dbReference type="Proteomes" id="UP000264589">
    <property type="component" value="Unassembled WGS sequence"/>
</dbReference>
<dbReference type="RefSeq" id="WP_116390835.1">
    <property type="nucleotide sequence ID" value="NZ_QUQO01000001.1"/>
</dbReference>
<sequence>MIRWLAIAACMMATPATAQMVSTPYQVAEDGVAAPTGDQDMSFVANYVRIAPNIGIGGRLADDGVARAKAAGFKTLIDLRQPDEPGVAEEKAAAEALGLRYVSIPMPRDAEDIPDILPKLIKRLETAGDYPILLHCASGNRAGAAWALYRAERGVPAIIAIEEGRAAGMKSREGVVRELLDLE</sequence>
<keyword evidence="1" id="KW-0732">Signal</keyword>
<dbReference type="SUPFAM" id="SSF52799">
    <property type="entry name" value="(Phosphotyrosine protein) phosphatases II"/>
    <property type="match status" value="1"/>
</dbReference>
<dbReference type="InParanoid" id="A0A371RFJ0"/>
<evidence type="ECO:0000313" key="3">
    <source>
        <dbReference type="EMBL" id="RFB04207.1"/>
    </source>
</evidence>
<protein>
    <recommendedName>
        <fullName evidence="2">Rhodanese domain-containing protein</fullName>
    </recommendedName>
</protein>
<reference evidence="3 4" key="1">
    <citation type="submission" date="2018-08" db="EMBL/GenBank/DDBJ databases">
        <title>Parvularcula sp. SM1705, isolated from surface water of the South Sea China.</title>
        <authorList>
            <person name="Sun L."/>
        </authorList>
    </citation>
    <scope>NUCLEOTIDE SEQUENCE [LARGE SCALE GENOMIC DNA]</scope>
    <source>
        <strain evidence="3 4">SM1705</strain>
    </source>
</reference>
<organism evidence="3 4">
    <name type="scientific">Parvularcula marina</name>
    <dbReference type="NCBI Taxonomy" id="2292771"/>
    <lineage>
        <taxon>Bacteria</taxon>
        <taxon>Pseudomonadati</taxon>
        <taxon>Pseudomonadota</taxon>
        <taxon>Alphaproteobacteria</taxon>
        <taxon>Parvularculales</taxon>
        <taxon>Parvularculaceae</taxon>
        <taxon>Parvularcula</taxon>
    </lineage>
</organism>
<dbReference type="PROSITE" id="PS50206">
    <property type="entry name" value="RHODANESE_3"/>
    <property type="match status" value="1"/>
</dbReference>